<dbReference type="EMBL" id="PHHC01000064">
    <property type="protein sequence ID" value="PPE05594.1"/>
    <property type="molecule type" value="Genomic_DNA"/>
</dbReference>
<gene>
    <name evidence="3" type="ORF">HCUR_00242</name>
</gene>
<dbReference type="PANTHER" id="PTHR36504:SF1">
    <property type="entry name" value="LIPOPOLYSACCHARIDE EXPORT SYSTEM PROTEIN LPTA"/>
    <property type="match status" value="1"/>
</dbReference>
<keyword evidence="1" id="KW-0732">Signal</keyword>
<evidence type="ECO:0000313" key="3">
    <source>
        <dbReference type="EMBL" id="PPE05594.1"/>
    </source>
</evidence>
<evidence type="ECO:0000313" key="4">
    <source>
        <dbReference type="Proteomes" id="UP000239425"/>
    </source>
</evidence>
<dbReference type="InterPro" id="IPR052037">
    <property type="entry name" value="LPS_export_LptA"/>
</dbReference>
<dbReference type="GO" id="GO:0017089">
    <property type="term" value="F:glycolipid transfer activity"/>
    <property type="evidence" value="ECO:0007669"/>
    <property type="project" value="TreeGrafter"/>
</dbReference>
<reference evidence="3 4" key="1">
    <citation type="submission" date="2017-11" db="EMBL/GenBank/DDBJ databases">
        <title>Comparative genomic analysis of Holospora spp., intranuclear symbionts of paramecia.</title>
        <authorList>
            <person name="Garushyants S.K."/>
            <person name="Beliavskaya A."/>
            <person name="Malko D.B."/>
            <person name="Logacheva M.D."/>
            <person name="Rautian M.S."/>
            <person name="Gelfand M.S."/>
        </authorList>
    </citation>
    <scope>NUCLEOTIDE SEQUENCE [LARGE SCALE GENOMIC DNA]</scope>
    <source>
        <strain evidence="4">02AZ16</strain>
    </source>
</reference>
<feature type="domain" description="Organic solvent tolerance-like N-terminal" evidence="2">
    <location>
        <begin position="86"/>
        <end position="171"/>
    </location>
</feature>
<dbReference type="GO" id="GO:0015920">
    <property type="term" value="P:lipopolysaccharide transport"/>
    <property type="evidence" value="ECO:0007669"/>
    <property type="project" value="TreeGrafter"/>
</dbReference>
<proteinExistence type="predicted"/>
<dbReference type="InterPro" id="IPR005653">
    <property type="entry name" value="OstA-like_N"/>
</dbReference>
<dbReference type="GO" id="GO:0030288">
    <property type="term" value="C:outer membrane-bounded periplasmic space"/>
    <property type="evidence" value="ECO:0007669"/>
    <property type="project" value="TreeGrafter"/>
</dbReference>
<dbReference type="PANTHER" id="PTHR36504">
    <property type="entry name" value="LIPOPOLYSACCHARIDE EXPORT SYSTEM PROTEIN LPTA"/>
    <property type="match status" value="1"/>
</dbReference>
<sequence>MRKLIKLNQSFILWIAIYPVVLCTPSHHIPAIEIQARENVQFFLEKKCCVARGDVCLKQGETQIVCQKIEIFFKDSVIHKVPEIHHIIATGNVVMRRGSSELKADDFIFYVDTQTFVAQSYSPTNVKFFQHDRQVSVQAQQIRYHLSTQKGIAKGCTRLTHAKGWLQSEEIFFVFSHTPSQSFNSVFPIDSLNKKGKLLAHAKGNVLVVYEDWKSSSKEAFYDQILDRIWLTGSVHAAKGTETFGITQNAILDLKKNCYRVKSSPACVSVLRIPVGQGISFKHRKRK</sequence>
<dbReference type="AlphaFoldDB" id="A0A2S5RE61"/>
<name>A0A2S5RE61_9PROT</name>
<evidence type="ECO:0000256" key="1">
    <source>
        <dbReference type="ARBA" id="ARBA00022729"/>
    </source>
</evidence>
<dbReference type="GO" id="GO:0009279">
    <property type="term" value="C:cell outer membrane"/>
    <property type="evidence" value="ECO:0007669"/>
    <property type="project" value="TreeGrafter"/>
</dbReference>
<accession>A0A2S5RE61</accession>
<evidence type="ECO:0000259" key="2">
    <source>
        <dbReference type="Pfam" id="PF03968"/>
    </source>
</evidence>
<protein>
    <submittedName>
        <fullName evidence="3">OstA-like protein</fullName>
    </submittedName>
</protein>
<dbReference type="Gene3D" id="2.60.450.10">
    <property type="entry name" value="Lipopolysaccharide (LPS) transport protein A like domain"/>
    <property type="match status" value="1"/>
</dbReference>
<comment type="caution">
    <text evidence="3">The sequence shown here is derived from an EMBL/GenBank/DDBJ whole genome shotgun (WGS) entry which is preliminary data.</text>
</comment>
<keyword evidence="4" id="KW-1185">Reference proteome</keyword>
<dbReference type="Pfam" id="PF03968">
    <property type="entry name" value="LptD_N"/>
    <property type="match status" value="1"/>
</dbReference>
<dbReference type="RefSeq" id="WP_104206380.1">
    <property type="nucleotide sequence ID" value="NZ_PHHC01000064.1"/>
</dbReference>
<dbReference type="OrthoDB" id="8450043at2"/>
<dbReference type="Proteomes" id="UP000239425">
    <property type="component" value="Unassembled WGS sequence"/>
</dbReference>
<organism evidence="3 4">
    <name type="scientific">Holospora curviuscula</name>
    <dbReference type="NCBI Taxonomy" id="1082868"/>
    <lineage>
        <taxon>Bacteria</taxon>
        <taxon>Pseudomonadati</taxon>
        <taxon>Pseudomonadota</taxon>
        <taxon>Alphaproteobacteria</taxon>
        <taxon>Holosporales</taxon>
        <taxon>Holosporaceae</taxon>
        <taxon>Holospora</taxon>
    </lineage>
</organism>